<dbReference type="CDD" id="cd04301">
    <property type="entry name" value="NAT_SF"/>
    <property type="match status" value="1"/>
</dbReference>
<dbReference type="AlphaFoldDB" id="A0A8J3N281"/>
<gene>
    <name evidence="2" type="ORF">KSF_059520</name>
</gene>
<dbReference type="PROSITE" id="PS51186">
    <property type="entry name" value="GNAT"/>
    <property type="match status" value="1"/>
</dbReference>
<dbReference type="Gene3D" id="3.40.630.30">
    <property type="match status" value="1"/>
</dbReference>
<dbReference type="RefSeq" id="WP_220206561.1">
    <property type="nucleotide sequence ID" value="NZ_BNJK01000001.1"/>
</dbReference>
<accession>A0A8J3N281</accession>
<evidence type="ECO:0000313" key="3">
    <source>
        <dbReference type="Proteomes" id="UP000597444"/>
    </source>
</evidence>
<sequence length="166" mass="18700">MNVITRPLVKDDEPFLWQMLYYAARMQEDGATSPEPAKTNPDLNKYVEAWGLPTDMGLLALHSEHHQPIGAAWLRLLIGEKKTISYIDDQTPELAIALLPDYTSLGIGTQLLTRLIAEARQVYPAIVLSVRTNNPARYLYERVGFRTTDAVTNRVGSNSVNMLLRF</sequence>
<dbReference type="Pfam" id="PF00583">
    <property type="entry name" value="Acetyltransf_1"/>
    <property type="match status" value="1"/>
</dbReference>
<evidence type="ECO:0000259" key="1">
    <source>
        <dbReference type="PROSITE" id="PS51186"/>
    </source>
</evidence>
<name>A0A8J3N281_9CHLR</name>
<dbReference type="InterPro" id="IPR000182">
    <property type="entry name" value="GNAT_dom"/>
</dbReference>
<evidence type="ECO:0000313" key="2">
    <source>
        <dbReference type="EMBL" id="GHO95904.1"/>
    </source>
</evidence>
<keyword evidence="3" id="KW-1185">Reference proteome</keyword>
<organism evidence="2 3">
    <name type="scientific">Reticulibacter mediterranei</name>
    <dbReference type="NCBI Taxonomy" id="2778369"/>
    <lineage>
        <taxon>Bacteria</taxon>
        <taxon>Bacillati</taxon>
        <taxon>Chloroflexota</taxon>
        <taxon>Ktedonobacteria</taxon>
        <taxon>Ktedonobacterales</taxon>
        <taxon>Reticulibacteraceae</taxon>
        <taxon>Reticulibacter</taxon>
    </lineage>
</organism>
<dbReference type="Proteomes" id="UP000597444">
    <property type="component" value="Unassembled WGS sequence"/>
</dbReference>
<reference evidence="2" key="1">
    <citation type="submission" date="2020-10" db="EMBL/GenBank/DDBJ databases">
        <title>Taxonomic study of unclassified bacteria belonging to the class Ktedonobacteria.</title>
        <authorList>
            <person name="Yabe S."/>
            <person name="Wang C.M."/>
            <person name="Zheng Y."/>
            <person name="Sakai Y."/>
            <person name="Cavaletti L."/>
            <person name="Monciardini P."/>
            <person name="Donadio S."/>
        </authorList>
    </citation>
    <scope>NUCLEOTIDE SEQUENCE</scope>
    <source>
        <strain evidence="2">ID150040</strain>
    </source>
</reference>
<feature type="domain" description="N-acetyltransferase" evidence="1">
    <location>
        <begin position="3"/>
        <end position="166"/>
    </location>
</feature>
<proteinExistence type="predicted"/>
<dbReference type="EMBL" id="BNJK01000001">
    <property type="protein sequence ID" value="GHO95904.1"/>
    <property type="molecule type" value="Genomic_DNA"/>
</dbReference>
<protein>
    <submittedName>
        <fullName evidence="2">N-acetyltransferase</fullName>
    </submittedName>
</protein>
<dbReference type="InterPro" id="IPR016181">
    <property type="entry name" value="Acyl_CoA_acyltransferase"/>
</dbReference>
<dbReference type="SUPFAM" id="SSF55729">
    <property type="entry name" value="Acyl-CoA N-acyltransferases (Nat)"/>
    <property type="match status" value="1"/>
</dbReference>
<dbReference type="GO" id="GO:0016747">
    <property type="term" value="F:acyltransferase activity, transferring groups other than amino-acyl groups"/>
    <property type="evidence" value="ECO:0007669"/>
    <property type="project" value="InterPro"/>
</dbReference>
<comment type="caution">
    <text evidence="2">The sequence shown here is derived from an EMBL/GenBank/DDBJ whole genome shotgun (WGS) entry which is preliminary data.</text>
</comment>